<evidence type="ECO:0000313" key="3">
    <source>
        <dbReference type="EMBL" id="GEK82159.1"/>
    </source>
</evidence>
<organism evidence="3 4">
    <name type="scientific">Frigoribacterium faeni</name>
    <dbReference type="NCBI Taxonomy" id="145483"/>
    <lineage>
        <taxon>Bacteria</taxon>
        <taxon>Bacillati</taxon>
        <taxon>Actinomycetota</taxon>
        <taxon>Actinomycetes</taxon>
        <taxon>Micrococcales</taxon>
        <taxon>Microbacteriaceae</taxon>
        <taxon>Frigoribacterium</taxon>
    </lineage>
</organism>
<dbReference type="Gene3D" id="2.40.50.140">
    <property type="entry name" value="Nucleic acid-binding proteins"/>
    <property type="match status" value="1"/>
</dbReference>
<evidence type="ECO:0000256" key="1">
    <source>
        <dbReference type="RuleBase" id="RU000408"/>
    </source>
</evidence>
<dbReference type="PROSITE" id="PS51857">
    <property type="entry name" value="CSD_2"/>
    <property type="match status" value="1"/>
</dbReference>
<evidence type="ECO:0000313" key="4">
    <source>
        <dbReference type="Proteomes" id="UP000321154"/>
    </source>
</evidence>
<dbReference type="EMBL" id="BJUV01000003">
    <property type="protein sequence ID" value="GEK82159.1"/>
    <property type="molecule type" value="Genomic_DNA"/>
</dbReference>
<dbReference type="InterPro" id="IPR011129">
    <property type="entry name" value="CSD"/>
</dbReference>
<name>A0ABQ0UKZ2_9MICO</name>
<sequence>MKTRLWHQRTRRTITATSNKGSENMANGTVKWFNAEKGFGFITVEGGGQDVFVHYSAIDMSGYKVLEEGQAVVFDVGTGSKGPQAESVRLA</sequence>
<dbReference type="PANTHER" id="PTHR11544">
    <property type="entry name" value="COLD SHOCK DOMAIN CONTAINING PROTEINS"/>
    <property type="match status" value="1"/>
</dbReference>
<protein>
    <recommendedName>
        <fullName evidence="2">CSD domain-containing protein</fullName>
    </recommendedName>
</protein>
<accession>A0ABQ0UKZ2</accession>
<keyword evidence="4" id="KW-1185">Reference proteome</keyword>
<gene>
    <name evidence="3" type="ORF">FFA01_04680</name>
</gene>
<proteinExistence type="predicted"/>
<dbReference type="CDD" id="cd04458">
    <property type="entry name" value="CSP_CDS"/>
    <property type="match status" value="1"/>
</dbReference>
<dbReference type="Proteomes" id="UP000321154">
    <property type="component" value="Unassembled WGS sequence"/>
</dbReference>
<dbReference type="SUPFAM" id="SSF50249">
    <property type="entry name" value="Nucleic acid-binding proteins"/>
    <property type="match status" value="1"/>
</dbReference>
<comment type="subcellular location">
    <subcellularLocation>
        <location evidence="1">Cytoplasm</location>
    </subcellularLocation>
</comment>
<dbReference type="SMART" id="SM00357">
    <property type="entry name" value="CSP"/>
    <property type="match status" value="1"/>
</dbReference>
<dbReference type="InterPro" id="IPR002059">
    <property type="entry name" value="CSP_DNA-bd"/>
</dbReference>
<reference evidence="3 4" key="1">
    <citation type="submission" date="2019-07" db="EMBL/GenBank/DDBJ databases">
        <title>Whole genome shotgun sequence of Frigoribacterium faeni NBRC 103066.</title>
        <authorList>
            <person name="Hosoyama A."/>
            <person name="Uohara A."/>
            <person name="Ohji S."/>
            <person name="Ichikawa N."/>
        </authorList>
    </citation>
    <scope>NUCLEOTIDE SEQUENCE [LARGE SCALE GENOMIC DNA]</scope>
    <source>
        <strain evidence="3 4">NBRC 103066</strain>
    </source>
</reference>
<dbReference type="Pfam" id="PF00313">
    <property type="entry name" value="CSD"/>
    <property type="match status" value="1"/>
</dbReference>
<dbReference type="InterPro" id="IPR019844">
    <property type="entry name" value="CSD_CS"/>
</dbReference>
<feature type="domain" description="CSD" evidence="2">
    <location>
        <begin position="25"/>
        <end position="90"/>
    </location>
</feature>
<dbReference type="InterPro" id="IPR012340">
    <property type="entry name" value="NA-bd_OB-fold"/>
</dbReference>
<comment type="caution">
    <text evidence="3">The sequence shown here is derived from an EMBL/GenBank/DDBJ whole genome shotgun (WGS) entry which is preliminary data.</text>
</comment>
<dbReference type="PROSITE" id="PS00352">
    <property type="entry name" value="CSD_1"/>
    <property type="match status" value="1"/>
</dbReference>
<dbReference type="InterPro" id="IPR050181">
    <property type="entry name" value="Cold_shock_domain"/>
</dbReference>
<evidence type="ECO:0000259" key="2">
    <source>
        <dbReference type="PROSITE" id="PS51857"/>
    </source>
</evidence>
<dbReference type="PRINTS" id="PR00050">
    <property type="entry name" value="COLDSHOCK"/>
</dbReference>